<evidence type="ECO:0000313" key="6">
    <source>
        <dbReference type="Proteomes" id="UP000662074"/>
    </source>
</evidence>
<dbReference type="Pfam" id="PF12833">
    <property type="entry name" value="HTH_18"/>
    <property type="match status" value="1"/>
</dbReference>
<dbReference type="GO" id="GO:0003700">
    <property type="term" value="F:DNA-binding transcription factor activity"/>
    <property type="evidence" value="ECO:0007669"/>
    <property type="project" value="InterPro"/>
</dbReference>
<comment type="caution">
    <text evidence="5">The sequence shown here is derived from an EMBL/GenBank/DDBJ whole genome shotgun (WGS) entry which is preliminary data.</text>
</comment>
<evidence type="ECO:0000256" key="3">
    <source>
        <dbReference type="ARBA" id="ARBA00023163"/>
    </source>
</evidence>
<dbReference type="PROSITE" id="PS01124">
    <property type="entry name" value="HTH_ARAC_FAMILY_2"/>
    <property type="match status" value="1"/>
</dbReference>
<name>A0A917JDW7_9SPHI</name>
<feature type="domain" description="HTH araC/xylS-type" evidence="4">
    <location>
        <begin position="153"/>
        <end position="255"/>
    </location>
</feature>
<dbReference type="EMBL" id="BMDO01000009">
    <property type="protein sequence ID" value="GGI51929.1"/>
    <property type="molecule type" value="Genomic_DNA"/>
</dbReference>
<keyword evidence="3" id="KW-0804">Transcription</keyword>
<evidence type="ECO:0000256" key="2">
    <source>
        <dbReference type="ARBA" id="ARBA00023125"/>
    </source>
</evidence>
<dbReference type="Proteomes" id="UP000662074">
    <property type="component" value="Unassembled WGS sequence"/>
</dbReference>
<dbReference type="Gene3D" id="1.10.10.60">
    <property type="entry name" value="Homeodomain-like"/>
    <property type="match status" value="1"/>
</dbReference>
<evidence type="ECO:0000259" key="4">
    <source>
        <dbReference type="PROSITE" id="PS01124"/>
    </source>
</evidence>
<dbReference type="InterPro" id="IPR050204">
    <property type="entry name" value="AraC_XylS_family_regulators"/>
</dbReference>
<dbReference type="InterPro" id="IPR018060">
    <property type="entry name" value="HTH_AraC"/>
</dbReference>
<protein>
    <submittedName>
        <fullName evidence="5">AraC family transcriptional regulator</fullName>
    </submittedName>
</protein>
<reference evidence="5" key="1">
    <citation type="journal article" date="2014" name="Int. J. Syst. Evol. Microbiol.">
        <title>Complete genome sequence of Corynebacterium casei LMG S-19264T (=DSM 44701T), isolated from a smear-ripened cheese.</title>
        <authorList>
            <consortium name="US DOE Joint Genome Institute (JGI-PGF)"/>
            <person name="Walter F."/>
            <person name="Albersmeier A."/>
            <person name="Kalinowski J."/>
            <person name="Ruckert C."/>
        </authorList>
    </citation>
    <scope>NUCLEOTIDE SEQUENCE</scope>
    <source>
        <strain evidence="5">CCM 8711</strain>
    </source>
</reference>
<dbReference type="Pfam" id="PF20240">
    <property type="entry name" value="DUF6597"/>
    <property type="match status" value="1"/>
</dbReference>
<dbReference type="RefSeq" id="WP_188418036.1">
    <property type="nucleotide sequence ID" value="NZ_BMDO01000009.1"/>
</dbReference>
<dbReference type="InterPro" id="IPR046532">
    <property type="entry name" value="DUF6597"/>
</dbReference>
<dbReference type="InterPro" id="IPR009057">
    <property type="entry name" value="Homeodomain-like_sf"/>
</dbReference>
<reference evidence="5" key="2">
    <citation type="submission" date="2020-09" db="EMBL/GenBank/DDBJ databases">
        <authorList>
            <person name="Sun Q."/>
            <person name="Sedlacek I."/>
        </authorList>
    </citation>
    <scope>NUCLEOTIDE SEQUENCE</scope>
    <source>
        <strain evidence="5">CCM 8711</strain>
    </source>
</reference>
<keyword evidence="1" id="KW-0805">Transcription regulation</keyword>
<dbReference type="AlphaFoldDB" id="A0A917JDW7"/>
<proteinExistence type="predicted"/>
<organism evidence="5 6">
    <name type="scientific">Mucilaginibacter galii</name>
    <dbReference type="NCBI Taxonomy" id="2005073"/>
    <lineage>
        <taxon>Bacteria</taxon>
        <taxon>Pseudomonadati</taxon>
        <taxon>Bacteroidota</taxon>
        <taxon>Sphingobacteriia</taxon>
        <taxon>Sphingobacteriales</taxon>
        <taxon>Sphingobacteriaceae</taxon>
        <taxon>Mucilaginibacter</taxon>
    </lineage>
</organism>
<sequence length="273" mass="30596">MHHQEFEPPEELRGTIQNFWHTSIDFDDIPTTGFEVLPDGYTEIIFLFGNACSIAQQDELQPLTSPFLMGLLGKPVLLHGTGRLEVLGIKCFPWTVFDLLRIPPGNDGVRLFKHPIVGLQPSLAKHVEAGQIVEALDELKRYFLNDRKHPATNNMILKAGTAMSEAKGSLPVSRVAEAAHATVRTLERKFKQAAGYTVKDLSGLMRFEEVRNHLWFHPDASLAGLAQELGYADQAHLSKEFKRYSGTTPAAFARKAKDRKWTISQNFVAFVQD</sequence>
<keyword evidence="6" id="KW-1185">Reference proteome</keyword>
<accession>A0A917JDW7</accession>
<dbReference type="PANTHER" id="PTHR46796">
    <property type="entry name" value="HTH-TYPE TRANSCRIPTIONAL ACTIVATOR RHAS-RELATED"/>
    <property type="match status" value="1"/>
</dbReference>
<gene>
    <name evidence="5" type="ORF">GCM10011425_31410</name>
</gene>
<dbReference type="GO" id="GO:0043565">
    <property type="term" value="F:sequence-specific DNA binding"/>
    <property type="evidence" value="ECO:0007669"/>
    <property type="project" value="InterPro"/>
</dbReference>
<evidence type="ECO:0000313" key="5">
    <source>
        <dbReference type="EMBL" id="GGI51929.1"/>
    </source>
</evidence>
<evidence type="ECO:0000256" key="1">
    <source>
        <dbReference type="ARBA" id="ARBA00023015"/>
    </source>
</evidence>
<dbReference type="SMART" id="SM00342">
    <property type="entry name" value="HTH_ARAC"/>
    <property type="match status" value="1"/>
</dbReference>
<keyword evidence="2" id="KW-0238">DNA-binding</keyword>
<dbReference type="PANTHER" id="PTHR46796:SF13">
    <property type="entry name" value="HTH-TYPE TRANSCRIPTIONAL ACTIVATOR RHAS"/>
    <property type="match status" value="1"/>
</dbReference>
<dbReference type="SUPFAM" id="SSF46689">
    <property type="entry name" value="Homeodomain-like"/>
    <property type="match status" value="1"/>
</dbReference>